<feature type="transmembrane region" description="Helical" evidence="1">
    <location>
        <begin position="12"/>
        <end position="30"/>
    </location>
</feature>
<dbReference type="Proteomes" id="UP000179734">
    <property type="component" value="Unassembled WGS sequence"/>
</dbReference>
<protein>
    <submittedName>
        <fullName evidence="3">Phosphatase PAP2 family protein</fullName>
    </submittedName>
</protein>
<keyword evidence="1" id="KW-1133">Transmembrane helix</keyword>
<proteinExistence type="predicted"/>
<reference evidence="3 4" key="1">
    <citation type="submission" date="2016-10" db="EMBL/GenBank/DDBJ databases">
        <title>Genome sequence of Mycobacterium talmonii.</title>
        <authorList>
            <person name="Greninger A.L."/>
            <person name="Elliott B."/>
            <person name="Vasireddy S."/>
            <person name="Vasireddy R."/>
        </authorList>
    </citation>
    <scope>NUCLEOTIDE SEQUENCE [LARGE SCALE GENOMIC DNA]</scope>
    <source>
        <strain evidence="4">NE-TNMC-100812</strain>
    </source>
</reference>
<accession>A0A1S1NGZ9</accession>
<organism evidence="3 4">
    <name type="scientific">Mycobacterium talmoniae</name>
    <dbReference type="NCBI Taxonomy" id="1858794"/>
    <lineage>
        <taxon>Bacteria</taxon>
        <taxon>Bacillati</taxon>
        <taxon>Actinomycetota</taxon>
        <taxon>Actinomycetes</taxon>
        <taxon>Mycobacteriales</taxon>
        <taxon>Mycobacteriaceae</taxon>
        <taxon>Mycobacterium</taxon>
    </lineage>
</organism>
<keyword evidence="1" id="KW-0812">Transmembrane</keyword>
<evidence type="ECO:0000313" key="3">
    <source>
        <dbReference type="EMBL" id="OHV03064.1"/>
    </source>
</evidence>
<dbReference type="RefSeq" id="WP_071027401.1">
    <property type="nucleotide sequence ID" value="NZ_MLQM01000083.1"/>
</dbReference>
<evidence type="ECO:0000256" key="1">
    <source>
        <dbReference type="SAM" id="Phobius"/>
    </source>
</evidence>
<dbReference type="Pfam" id="PF01569">
    <property type="entry name" value="PAP2"/>
    <property type="match status" value="1"/>
</dbReference>
<dbReference type="SUPFAM" id="SSF48317">
    <property type="entry name" value="Acid phosphatase/Vanadium-dependent haloperoxidase"/>
    <property type="match status" value="1"/>
</dbReference>
<dbReference type="InterPro" id="IPR000326">
    <property type="entry name" value="PAP2/HPO"/>
</dbReference>
<dbReference type="InterPro" id="IPR036938">
    <property type="entry name" value="PAP2/HPO_sf"/>
</dbReference>
<gene>
    <name evidence="3" type="ORF">BKN37_15550</name>
</gene>
<name>A0A1S1NGZ9_9MYCO</name>
<evidence type="ECO:0000259" key="2">
    <source>
        <dbReference type="Pfam" id="PF01569"/>
    </source>
</evidence>
<comment type="caution">
    <text evidence="3">The sequence shown here is derived from an EMBL/GenBank/DDBJ whole genome shotgun (WGS) entry which is preliminary data.</text>
</comment>
<keyword evidence="4" id="KW-1185">Reference proteome</keyword>
<evidence type="ECO:0000313" key="4">
    <source>
        <dbReference type="Proteomes" id="UP000179734"/>
    </source>
</evidence>
<dbReference type="EMBL" id="MLQM01000083">
    <property type="protein sequence ID" value="OHV03064.1"/>
    <property type="molecule type" value="Genomic_DNA"/>
</dbReference>
<feature type="non-terminal residue" evidence="3">
    <location>
        <position position="169"/>
    </location>
</feature>
<sequence>MVLQTARRQAVAPLVAVCAALVYAVMWLGWRQDWGWLQAVDTSALTAAHHIGVKHHGWVQFWQVLCTVFSPAAFRLVGMVAVVAALVRRRVWAAVFLLVAVELSEVVSHVAKALAERPRPVTALVAEPSWSFPSGHALGVTAAVLALLTVLLPLLRPAARPAATAVGAL</sequence>
<feature type="transmembrane region" description="Helical" evidence="1">
    <location>
        <begin position="94"/>
        <end position="115"/>
    </location>
</feature>
<feature type="transmembrane region" description="Helical" evidence="1">
    <location>
        <begin position="135"/>
        <end position="155"/>
    </location>
</feature>
<dbReference type="Gene3D" id="1.20.144.10">
    <property type="entry name" value="Phosphatidic acid phosphatase type 2/haloperoxidase"/>
    <property type="match status" value="1"/>
</dbReference>
<keyword evidence="1" id="KW-0472">Membrane</keyword>
<dbReference type="AlphaFoldDB" id="A0A1S1NGZ9"/>
<feature type="transmembrane region" description="Helical" evidence="1">
    <location>
        <begin position="61"/>
        <end position="87"/>
    </location>
</feature>
<feature type="domain" description="Phosphatidic acid phosphatase type 2/haloperoxidase" evidence="2">
    <location>
        <begin position="94"/>
        <end position="157"/>
    </location>
</feature>